<keyword evidence="3" id="KW-1185">Reference proteome</keyword>
<protein>
    <submittedName>
        <fullName evidence="2">Uncharacterized protein</fullName>
    </submittedName>
</protein>
<evidence type="ECO:0000256" key="1">
    <source>
        <dbReference type="SAM" id="MobiDB-lite"/>
    </source>
</evidence>
<feature type="region of interest" description="Disordered" evidence="1">
    <location>
        <begin position="65"/>
        <end position="102"/>
    </location>
</feature>
<evidence type="ECO:0000313" key="2">
    <source>
        <dbReference type="EMBL" id="PTB51575.1"/>
    </source>
</evidence>
<evidence type="ECO:0000313" key="3">
    <source>
        <dbReference type="Proteomes" id="UP000241690"/>
    </source>
</evidence>
<accession>A0A2T4A3C7</accession>
<dbReference type="AlphaFoldDB" id="A0A2T4A3C7"/>
<sequence length="141" mass="15054">MPSSHCSLLSTAALEGGQALYLAVLLPVPRPSGVALLATSTSNGCTVLWPGGVCGQRRRAAALELEGRRQTDSRGALGGAAKKKKAIQGNAGQDKAGSGVRAWRQMTRTWSDSDMDRLCHWQHRSRNLVSRARQGSWSLAT</sequence>
<name>A0A2T4A3C7_TRIHA</name>
<reference evidence="2 3" key="1">
    <citation type="submission" date="2016-07" db="EMBL/GenBank/DDBJ databases">
        <title>Multiple horizontal gene transfer events from other fungi enriched the ability of initially mycotrophic Trichoderma (Ascomycota) to feed on dead plant biomass.</title>
        <authorList>
            <consortium name="DOE Joint Genome Institute"/>
            <person name="Aerts A."/>
            <person name="Atanasova L."/>
            <person name="Chenthamara K."/>
            <person name="Zhang J."/>
            <person name="Grujic M."/>
            <person name="Henrissat B."/>
            <person name="Kuo A."/>
            <person name="Salamov A."/>
            <person name="Lipzen A."/>
            <person name="Labutti K."/>
            <person name="Barry K."/>
            <person name="Miao Y."/>
            <person name="Rahimi M.J."/>
            <person name="Shen Q."/>
            <person name="Grigoriev I.V."/>
            <person name="Kubicek C.P."/>
            <person name="Druzhinina I.S."/>
        </authorList>
    </citation>
    <scope>NUCLEOTIDE SEQUENCE [LARGE SCALE GENOMIC DNA]</scope>
    <source>
        <strain evidence="2 3">CBS 226.95</strain>
    </source>
</reference>
<organism evidence="2 3">
    <name type="scientific">Trichoderma harzianum CBS 226.95</name>
    <dbReference type="NCBI Taxonomy" id="983964"/>
    <lineage>
        <taxon>Eukaryota</taxon>
        <taxon>Fungi</taxon>
        <taxon>Dikarya</taxon>
        <taxon>Ascomycota</taxon>
        <taxon>Pezizomycotina</taxon>
        <taxon>Sordariomycetes</taxon>
        <taxon>Hypocreomycetidae</taxon>
        <taxon>Hypocreales</taxon>
        <taxon>Hypocreaceae</taxon>
        <taxon>Trichoderma</taxon>
    </lineage>
</organism>
<dbReference type="GeneID" id="36622138"/>
<proteinExistence type="predicted"/>
<dbReference type="Proteomes" id="UP000241690">
    <property type="component" value="Unassembled WGS sequence"/>
</dbReference>
<gene>
    <name evidence="2" type="ORF">M431DRAFT_222596</name>
</gene>
<dbReference type="RefSeq" id="XP_024771252.1">
    <property type="nucleotide sequence ID" value="XM_024913576.1"/>
</dbReference>
<dbReference type="EMBL" id="KZ679685">
    <property type="protein sequence ID" value="PTB51575.1"/>
    <property type="molecule type" value="Genomic_DNA"/>
</dbReference>